<protein>
    <recommendedName>
        <fullName evidence="3">BZIP domain-containing protein</fullName>
    </recommendedName>
</protein>
<evidence type="ECO:0008006" key="3">
    <source>
        <dbReference type="Google" id="ProtNLM"/>
    </source>
</evidence>
<accession>A0A9D4JVR6</accession>
<name>A0A9D4JVR6_DREPO</name>
<proteinExistence type="predicted"/>
<gene>
    <name evidence="1" type="ORF">DPMN_123987</name>
</gene>
<reference evidence="1" key="2">
    <citation type="submission" date="2020-11" db="EMBL/GenBank/DDBJ databases">
        <authorList>
            <person name="McCartney M.A."/>
            <person name="Auch B."/>
            <person name="Kono T."/>
            <person name="Mallez S."/>
            <person name="Becker A."/>
            <person name="Gohl D.M."/>
            <person name="Silverstein K.A.T."/>
            <person name="Koren S."/>
            <person name="Bechman K.B."/>
            <person name="Herman A."/>
            <person name="Abrahante J.E."/>
            <person name="Garbe J."/>
        </authorList>
    </citation>
    <scope>NUCLEOTIDE SEQUENCE</scope>
    <source>
        <strain evidence="1">Duluth1</strain>
        <tissue evidence="1">Whole animal</tissue>
    </source>
</reference>
<sequence length="57" mass="7120">MDEDKQLKFRERNRKCQQMFRKKKQQQKGSDRERILAIVEMKYYHSLVRVCSQVRMN</sequence>
<organism evidence="1 2">
    <name type="scientific">Dreissena polymorpha</name>
    <name type="common">Zebra mussel</name>
    <name type="synonym">Mytilus polymorpha</name>
    <dbReference type="NCBI Taxonomy" id="45954"/>
    <lineage>
        <taxon>Eukaryota</taxon>
        <taxon>Metazoa</taxon>
        <taxon>Spiralia</taxon>
        <taxon>Lophotrochozoa</taxon>
        <taxon>Mollusca</taxon>
        <taxon>Bivalvia</taxon>
        <taxon>Autobranchia</taxon>
        <taxon>Heteroconchia</taxon>
        <taxon>Euheterodonta</taxon>
        <taxon>Imparidentia</taxon>
        <taxon>Neoheterodontei</taxon>
        <taxon>Myida</taxon>
        <taxon>Dreissenoidea</taxon>
        <taxon>Dreissenidae</taxon>
        <taxon>Dreissena</taxon>
    </lineage>
</organism>
<reference evidence="1" key="1">
    <citation type="journal article" date="2019" name="bioRxiv">
        <title>The Genome of the Zebra Mussel, Dreissena polymorpha: A Resource for Invasive Species Research.</title>
        <authorList>
            <person name="McCartney M.A."/>
            <person name="Auch B."/>
            <person name="Kono T."/>
            <person name="Mallez S."/>
            <person name="Zhang Y."/>
            <person name="Obille A."/>
            <person name="Becker A."/>
            <person name="Abrahante J.E."/>
            <person name="Garbe J."/>
            <person name="Badalamenti J.P."/>
            <person name="Herman A."/>
            <person name="Mangelson H."/>
            <person name="Liachko I."/>
            <person name="Sullivan S."/>
            <person name="Sone E.D."/>
            <person name="Koren S."/>
            <person name="Silverstein K.A.T."/>
            <person name="Beckman K.B."/>
            <person name="Gohl D.M."/>
        </authorList>
    </citation>
    <scope>NUCLEOTIDE SEQUENCE</scope>
    <source>
        <strain evidence="1">Duluth1</strain>
        <tissue evidence="1">Whole animal</tissue>
    </source>
</reference>
<evidence type="ECO:0000313" key="1">
    <source>
        <dbReference type="EMBL" id="KAH3822213.1"/>
    </source>
</evidence>
<dbReference type="Proteomes" id="UP000828390">
    <property type="component" value="Unassembled WGS sequence"/>
</dbReference>
<comment type="caution">
    <text evidence="1">The sequence shown here is derived from an EMBL/GenBank/DDBJ whole genome shotgun (WGS) entry which is preliminary data.</text>
</comment>
<evidence type="ECO:0000313" key="2">
    <source>
        <dbReference type="Proteomes" id="UP000828390"/>
    </source>
</evidence>
<dbReference type="EMBL" id="JAIWYP010000005">
    <property type="protein sequence ID" value="KAH3822213.1"/>
    <property type="molecule type" value="Genomic_DNA"/>
</dbReference>
<keyword evidence="2" id="KW-1185">Reference proteome</keyword>
<dbReference type="AlphaFoldDB" id="A0A9D4JVR6"/>